<name>A0A6V8PL21_9ACTN</name>
<reference evidence="2 3" key="1">
    <citation type="journal article" date="2020" name="Front. Microbiol.">
        <title>Single-cell genomics of novel Actinobacteria with the Wood-Ljungdahl pathway discovered in a serpentinizing system.</title>
        <authorList>
            <person name="Merino N."/>
            <person name="Kawai M."/>
            <person name="Boyd E.S."/>
            <person name="Colman D.R."/>
            <person name="McGlynn S.E."/>
            <person name="Nealson K.H."/>
            <person name="Kurokawa K."/>
            <person name="Hongoh Y."/>
        </authorList>
    </citation>
    <scope>NUCLEOTIDE SEQUENCE [LARGE SCALE GENOMIC DNA]</scope>
    <source>
        <strain evidence="2 3">S42</strain>
    </source>
</reference>
<accession>A0A6V8PL21</accession>
<sequence>MDGEGLEGRSDKDISHSIYPISQRIDPDQAVHPGGEVADGKHGPGKEEHGHEEEVHRKLSVNPVATRKCGVPGGSACEGDRGRCPSPGVGNGCVDPAFPALGSVRPGSIM</sequence>
<proteinExistence type="predicted"/>
<protein>
    <submittedName>
        <fullName evidence="2">Uncharacterized protein</fullName>
    </submittedName>
</protein>
<dbReference type="Proteomes" id="UP000568877">
    <property type="component" value="Unassembled WGS sequence"/>
</dbReference>
<evidence type="ECO:0000313" key="2">
    <source>
        <dbReference type="EMBL" id="GFP32434.1"/>
    </source>
</evidence>
<comment type="caution">
    <text evidence="2">The sequence shown here is derived from an EMBL/GenBank/DDBJ whole genome shotgun (WGS) entry which is preliminary data.</text>
</comment>
<feature type="compositionally biased region" description="Basic and acidic residues" evidence="1">
    <location>
        <begin position="1"/>
        <end position="15"/>
    </location>
</feature>
<feature type="region of interest" description="Disordered" evidence="1">
    <location>
        <begin position="1"/>
        <end position="58"/>
    </location>
</feature>
<evidence type="ECO:0000313" key="3">
    <source>
        <dbReference type="Proteomes" id="UP000568877"/>
    </source>
</evidence>
<dbReference type="EMBL" id="BLSA01000077">
    <property type="protein sequence ID" value="GFP32434.1"/>
    <property type="molecule type" value="Genomic_DNA"/>
</dbReference>
<feature type="compositionally biased region" description="Basic and acidic residues" evidence="1">
    <location>
        <begin position="38"/>
        <end position="57"/>
    </location>
</feature>
<evidence type="ECO:0000256" key="1">
    <source>
        <dbReference type="SAM" id="MobiDB-lite"/>
    </source>
</evidence>
<organism evidence="2 3">
    <name type="scientific">Candidatus Hakubella thermalkaliphila</name>
    <dbReference type="NCBI Taxonomy" id="2754717"/>
    <lineage>
        <taxon>Bacteria</taxon>
        <taxon>Bacillati</taxon>
        <taxon>Actinomycetota</taxon>
        <taxon>Actinomycetota incertae sedis</taxon>
        <taxon>Candidatus Hakubellales</taxon>
        <taxon>Candidatus Hakubellaceae</taxon>
        <taxon>Candidatus Hakubella</taxon>
    </lineage>
</organism>
<gene>
    <name evidence="2" type="ORF">HKBW3S42_00738</name>
</gene>
<dbReference type="AlphaFoldDB" id="A0A6V8PL21"/>